<comment type="caution">
    <text evidence="1">The sequence shown here is derived from an EMBL/GenBank/DDBJ whole genome shotgun (WGS) entry which is preliminary data.</text>
</comment>
<organism evidence="1 2">
    <name type="scientific">Pistacia integerrima</name>
    <dbReference type="NCBI Taxonomy" id="434235"/>
    <lineage>
        <taxon>Eukaryota</taxon>
        <taxon>Viridiplantae</taxon>
        <taxon>Streptophyta</taxon>
        <taxon>Embryophyta</taxon>
        <taxon>Tracheophyta</taxon>
        <taxon>Spermatophyta</taxon>
        <taxon>Magnoliopsida</taxon>
        <taxon>eudicotyledons</taxon>
        <taxon>Gunneridae</taxon>
        <taxon>Pentapetalae</taxon>
        <taxon>rosids</taxon>
        <taxon>malvids</taxon>
        <taxon>Sapindales</taxon>
        <taxon>Anacardiaceae</taxon>
        <taxon>Pistacia</taxon>
    </lineage>
</organism>
<evidence type="ECO:0000313" key="1">
    <source>
        <dbReference type="EMBL" id="KAJ0025343.1"/>
    </source>
</evidence>
<dbReference type="EMBL" id="CM047745">
    <property type="protein sequence ID" value="KAJ0025343.1"/>
    <property type="molecule type" value="Genomic_DNA"/>
</dbReference>
<reference evidence="2" key="1">
    <citation type="journal article" date="2023" name="G3 (Bethesda)">
        <title>Genome assembly and association tests identify interacting loci associated with vigor, precocity, and sex in interspecific pistachio rootstocks.</title>
        <authorList>
            <person name="Palmer W."/>
            <person name="Jacygrad E."/>
            <person name="Sagayaradj S."/>
            <person name="Cavanaugh K."/>
            <person name="Han R."/>
            <person name="Bertier L."/>
            <person name="Beede B."/>
            <person name="Kafkas S."/>
            <person name="Golino D."/>
            <person name="Preece J."/>
            <person name="Michelmore R."/>
        </authorList>
    </citation>
    <scope>NUCLEOTIDE SEQUENCE [LARGE SCALE GENOMIC DNA]</scope>
</reference>
<name>A0ACC0XX73_9ROSI</name>
<sequence length="46" mass="5778">MRNFWIFRFQKQYLFLSRIRGQGYSRNSTFKTKNCNSNDQNNYKLY</sequence>
<proteinExistence type="predicted"/>
<evidence type="ECO:0000313" key="2">
    <source>
        <dbReference type="Proteomes" id="UP001163603"/>
    </source>
</evidence>
<accession>A0ACC0XX73</accession>
<protein>
    <submittedName>
        <fullName evidence="1">Uncharacterized protein</fullName>
    </submittedName>
</protein>
<gene>
    <name evidence="1" type="ORF">Pint_07365</name>
</gene>
<dbReference type="Proteomes" id="UP001163603">
    <property type="component" value="Chromosome 10"/>
</dbReference>
<keyword evidence="2" id="KW-1185">Reference proteome</keyword>